<organism evidence="3 4">
    <name type="scientific">Limosilactobacillus ingluviei</name>
    <dbReference type="NCBI Taxonomy" id="148604"/>
    <lineage>
        <taxon>Bacteria</taxon>
        <taxon>Bacillati</taxon>
        <taxon>Bacillota</taxon>
        <taxon>Bacilli</taxon>
        <taxon>Lactobacillales</taxon>
        <taxon>Lactobacillaceae</taxon>
        <taxon>Limosilactobacillus</taxon>
    </lineage>
</organism>
<dbReference type="Proteomes" id="UP000051639">
    <property type="component" value="Unassembled WGS sequence"/>
</dbReference>
<accession>A0A0R2GVQ9</accession>
<dbReference type="RefSeq" id="WP_056993954.1">
    <property type="nucleotide sequence ID" value="NZ_JQBA01000007.1"/>
</dbReference>
<evidence type="ECO:0000313" key="3">
    <source>
        <dbReference type="EMBL" id="KRN44985.1"/>
    </source>
</evidence>
<feature type="region of interest" description="Disordered" evidence="1">
    <location>
        <begin position="1"/>
        <end position="36"/>
    </location>
</feature>
<evidence type="ECO:0000256" key="1">
    <source>
        <dbReference type="SAM" id="MobiDB-lite"/>
    </source>
</evidence>
<reference evidence="3 4" key="1">
    <citation type="journal article" date="2015" name="Genome Announc.">
        <title>Expanding the biotechnology potential of lactobacilli through comparative genomics of 213 strains and associated genera.</title>
        <authorList>
            <person name="Sun Z."/>
            <person name="Harris H.M."/>
            <person name="McCann A."/>
            <person name="Guo C."/>
            <person name="Argimon S."/>
            <person name="Zhang W."/>
            <person name="Yang X."/>
            <person name="Jeffery I.B."/>
            <person name="Cooney J.C."/>
            <person name="Kagawa T.F."/>
            <person name="Liu W."/>
            <person name="Song Y."/>
            <person name="Salvetti E."/>
            <person name="Wrobel A."/>
            <person name="Rasinkangas P."/>
            <person name="Parkhill J."/>
            <person name="Rea M.C."/>
            <person name="O'Sullivan O."/>
            <person name="Ritari J."/>
            <person name="Douillard F.P."/>
            <person name="Paul Ross R."/>
            <person name="Yang R."/>
            <person name="Briner A.E."/>
            <person name="Felis G.E."/>
            <person name="de Vos W.M."/>
            <person name="Barrangou R."/>
            <person name="Klaenhammer T.R."/>
            <person name="Caufield P.W."/>
            <person name="Cui Y."/>
            <person name="Zhang H."/>
            <person name="O'Toole P.W."/>
        </authorList>
    </citation>
    <scope>NUCLEOTIDE SEQUENCE [LARGE SCALE GENOMIC DNA]</scope>
    <source>
        <strain evidence="3 4">DSM 14792</strain>
    </source>
</reference>
<keyword evidence="2" id="KW-0472">Membrane</keyword>
<comment type="caution">
    <text evidence="3">The sequence shown here is derived from an EMBL/GenBank/DDBJ whole genome shotgun (WGS) entry which is preliminary data.</text>
</comment>
<gene>
    <name evidence="3" type="ORF">IV41_GL001853</name>
</gene>
<dbReference type="PATRIC" id="fig|148604.4.peg.1911"/>
<dbReference type="EMBL" id="JQBA01000007">
    <property type="protein sequence ID" value="KRN44985.1"/>
    <property type="molecule type" value="Genomic_DNA"/>
</dbReference>
<sequence>MIGSQIETPGGTPARKPATLTTGQQPSRTLTPASAARLPQTGNQISQLAWALGSLGLFAVLSHCWLRRQLRP</sequence>
<proteinExistence type="predicted"/>
<name>A0A0R2GVQ9_9LACO</name>
<dbReference type="STRING" id="1203076.GCA_000312405_01585"/>
<feature type="transmembrane region" description="Helical" evidence="2">
    <location>
        <begin position="48"/>
        <end position="66"/>
    </location>
</feature>
<feature type="compositionally biased region" description="Polar residues" evidence="1">
    <location>
        <begin position="19"/>
        <end position="32"/>
    </location>
</feature>
<dbReference type="AlphaFoldDB" id="A0A0R2GVQ9"/>
<keyword evidence="4" id="KW-1185">Reference proteome</keyword>
<keyword evidence="2" id="KW-0812">Transmembrane</keyword>
<evidence type="ECO:0000256" key="2">
    <source>
        <dbReference type="SAM" id="Phobius"/>
    </source>
</evidence>
<keyword evidence="2" id="KW-1133">Transmembrane helix</keyword>
<protein>
    <submittedName>
        <fullName evidence="3">Uncharacterized protein</fullName>
    </submittedName>
</protein>
<evidence type="ECO:0000313" key="4">
    <source>
        <dbReference type="Proteomes" id="UP000051639"/>
    </source>
</evidence>